<evidence type="ECO:0000256" key="3">
    <source>
        <dbReference type="ARBA" id="ARBA00022801"/>
    </source>
</evidence>
<dbReference type="InterPro" id="IPR036852">
    <property type="entry name" value="Peptidase_S8/S53_dom_sf"/>
</dbReference>
<comment type="similarity">
    <text evidence="1">Belongs to the peptidase S8 family.</text>
</comment>
<gene>
    <name evidence="7" type="ORF">SAMN02745129_3323</name>
</gene>
<dbReference type="GO" id="GO:0005509">
    <property type="term" value="F:calcium ion binding"/>
    <property type="evidence" value="ECO:0007669"/>
    <property type="project" value="InterPro"/>
</dbReference>
<evidence type="ECO:0000313" key="7">
    <source>
        <dbReference type="EMBL" id="SHH96037.1"/>
    </source>
</evidence>
<dbReference type="Pfam" id="PF00082">
    <property type="entry name" value="Peptidase_S8"/>
    <property type="match status" value="1"/>
</dbReference>
<organism evidence="7 8">
    <name type="scientific">Ferrimonas marina</name>
    <dbReference type="NCBI Taxonomy" id="299255"/>
    <lineage>
        <taxon>Bacteria</taxon>
        <taxon>Pseudomonadati</taxon>
        <taxon>Pseudomonadota</taxon>
        <taxon>Gammaproteobacteria</taxon>
        <taxon>Alteromonadales</taxon>
        <taxon>Ferrimonadaceae</taxon>
        <taxon>Ferrimonas</taxon>
    </lineage>
</organism>
<evidence type="ECO:0000256" key="5">
    <source>
        <dbReference type="SAM" id="SignalP"/>
    </source>
</evidence>
<feature type="domain" description="Dystroglycan-type cadherin-like" evidence="6">
    <location>
        <begin position="1176"/>
        <end position="1266"/>
    </location>
</feature>
<dbReference type="STRING" id="299255.SAMN02745129_3323"/>
<dbReference type="SMART" id="SM00736">
    <property type="entry name" value="CADG"/>
    <property type="match status" value="2"/>
</dbReference>
<name>A0A1M5X877_9GAMM</name>
<dbReference type="InterPro" id="IPR006644">
    <property type="entry name" value="Cadg"/>
</dbReference>
<keyword evidence="3" id="KW-0378">Hydrolase</keyword>
<keyword evidence="2" id="KW-0645">Protease</keyword>
<keyword evidence="8" id="KW-1185">Reference proteome</keyword>
<feature type="chain" id="PRO_5009914878" evidence="5">
    <location>
        <begin position="26"/>
        <end position="1295"/>
    </location>
</feature>
<dbReference type="RefSeq" id="WP_067663999.1">
    <property type="nucleotide sequence ID" value="NZ_FQXG01000005.1"/>
</dbReference>
<dbReference type="GO" id="GO:0016020">
    <property type="term" value="C:membrane"/>
    <property type="evidence" value="ECO:0007669"/>
    <property type="project" value="InterPro"/>
</dbReference>
<dbReference type="Gene3D" id="2.60.40.60">
    <property type="entry name" value="Cadherins"/>
    <property type="match status" value="1"/>
</dbReference>
<evidence type="ECO:0000256" key="1">
    <source>
        <dbReference type="ARBA" id="ARBA00011073"/>
    </source>
</evidence>
<dbReference type="InterPro" id="IPR013783">
    <property type="entry name" value="Ig-like_fold"/>
</dbReference>
<dbReference type="PANTHER" id="PTHR43806:SF11">
    <property type="entry name" value="CEREVISIN-RELATED"/>
    <property type="match status" value="1"/>
</dbReference>
<keyword evidence="5" id="KW-0732">Signal</keyword>
<dbReference type="InterPro" id="IPR050131">
    <property type="entry name" value="Peptidase_S8_subtilisin-like"/>
</dbReference>
<evidence type="ECO:0000256" key="2">
    <source>
        <dbReference type="ARBA" id="ARBA00022670"/>
    </source>
</evidence>
<sequence length="1295" mass="138011">MNQNRFTLSRLALCVSMAIAPAALIATEATDQLTSVGASQNQQVESYVFALTTPAAWAPGGDLNAAEQAQDRIIALAKSLDPKAQVLGRSSKVANTLHLSLSDEAAQALQAHQEVAGVDAVQGARKAQPGAKLNKLVKKAQINEMTEAAPKLSDNPDAGAGVTVAIFSTGIDYTHASLGGAGTAEAYADAYANRTAPYDGFPTDTVIGGHDYASEFNGAIDENPLDGNDELVNINGWEFPTGRGTMLASLIHQQAPGAKFLAYKIGTVYERSWDGAILETVVDRTRLAQAFEEAITEGADIILVDHSLYGGHYAAYYDPKGDNISGAQMETQMVNAAAAKGVTVVTTAGYFGEFPSKYNIATLGAADSALTVGAVETNGADLVTTEWTPHGPVRGSQTIKPDLVSYASTENVALVGTATEFGDEAHYDFTVARIAAAAAIVKGDRDGLSNVEVKALLANTANAMVMRGDSGMQASVTQIGGGVENIDAALSSPVAAWEKGSYQPHLRFGQVTVDGSHRVVKEVSLRNFSEQAQTYSLSMEHAERDGNAALSWSFPASVTVPANTTITVPLVLEIDAASLPSIGLHNSDDYSLENWEKAELNGYLKLTSDSQPTLSLGWAILPKHAGSIQRNFDTFEDVWSDLAHPLPWSFSTATRKQSFTNTSAQNMLATALPVVASRTEIPTDKTNATHLLNHTMAGIYDEAMCSSGKKYVFGAILHQPADISAANYFDKSGDTLLLHKLYFERIVEDYNLAEGIDWEPWLNDEDIFAQVWIAMDPEGKPRSYYTDYNLTYDPSNPYGRYTPSQLPVHFTPGTNQVVGQFCLEELYHHEIDSPDDFDQNLGMIFSTDRDALPDVGDPILMFNPSKWGMQHDDGWGGTQWSTNEVKLNRIDAEGMEGDEWTHQMELAPGESAMLYSQTDGACSSFGIWSDSNINTDASIQAPSFEQCTQAHFVLMDLHSDYSLEATYGMGYDSAYSVAQVTPGQHFIVSEDVSAGSVIGQLALTTPGFFGEVGSEWSPFVVKLMTAIPGNPIEIAEDGTITVANPAALDFENQHTLTFEVMTQMGQNITSKAAEVTISITNVNDVAPIQHGELPSFELIEGNSLELSLASYFSEAEGDAMSFSIEGLPKGLSFEADSLTLSGTVEAAGEYIAKVVVHDGVNSTTAELVITVLAAPALISELPSLSLTEGDAVELSLDGYFADADSDNLMLSVAGLPEGLSFDSDSMMITGTAGSAGDYTVTVTASDGALEASAEMSLSIAAAPAPAPAPVPKSDDGGSLGFALPLLAWLALRRRR</sequence>
<evidence type="ECO:0000256" key="4">
    <source>
        <dbReference type="ARBA" id="ARBA00022825"/>
    </source>
</evidence>
<dbReference type="InterPro" id="IPR000209">
    <property type="entry name" value="Peptidase_S8/S53_dom"/>
</dbReference>
<dbReference type="GO" id="GO:0004252">
    <property type="term" value="F:serine-type endopeptidase activity"/>
    <property type="evidence" value="ECO:0007669"/>
    <property type="project" value="InterPro"/>
</dbReference>
<evidence type="ECO:0000313" key="8">
    <source>
        <dbReference type="Proteomes" id="UP000184268"/>
    </source>
</evidence>
<dbReference type="Proteomes" id="UP000184268">
    <property type="component" value="Unassembled WGS sequence"/>
</dbReference>
<dbReference type="EMBL" id="FQXG01000005">
    <property type="protein sequence ID" value="SHH96037.1"/>
    <property type="molecule type" value="Genomic_DNA"/>
</dbReference>
<dbReference type="PANTHER" id="PTHR43806">
    <property type="entry name" value="PEPTIDASE S8"/>
    <property type="match status" value="1"/>
</dbReference>
<proteinExistence type="inferred from homology"/>
<dbReference type="CDD" id="cd11304">
    <property type="entry name" value="Cadherin_repeat"/>
    <property type="match status" value="1"/>
</dbReference>
<evidence type="ECO:0000259" key="6">
    <source>
        <dbReference type="SMART" id="SM00736"/>
    </source>
</evidence>
<dbReference type="Gene3D" id="2.60.40.10">
    <property type="entry name" value="Immunoglobulins"/>
    <property type="match status" value="2"/>
</dbReference>
<keyword evidence="4" id="KW-0720">Serine protease</keyword>
<dbReference type="GO" id="GO:0006508">
    <property type="term" value="P:proteolysis"/>
    <property type="evidence" value="ECO:0007669"/>
    <property type="project" value="UniProtKB-KW"/>
</dbReference>
<reference evidence="7 8" key="1">
    <citation type="submission" date="2016-11" db="EMBL/GenBank/DDBJ databases">
        <authorList>
            <person name="Jaros S."/>
            <person name="Januszkiewicz K."/>
            <person name="Wedrychowicz H."/>
        </authorList>
    </citation>
    <scope>NUCLEOTIDE SEQUENCE [LARGE SCALE GENOMIC DNA]</scope>
    <source>
        <strain evidence="7 8">DSM 16917</strain>
    </source>
</reference>
<feature type="domain" description="Dystroglycan-type cadherin-like" evidence="6">
    <location>
        <begin position="1088"/>
        <end position="1175"/>
    </location>
</feature>
<protein>
    <submittedName>
        <fullName evidence="7">Putative Ig domain-containing protein</fullName>
    </submittedName>
</protein>
<accession>A0A1M5X877</accession>
<dbReference type="Pfam" id="PF05345">
    <property type="entry name" value="He_PIG"/>
    <property type="match status" value="2"/>
</dbReference>
<dbReference type="OrthoDB" id="614750at2"/>
<dbReference type="SUPFAM" id="SSF52743">
    <property type="entry name" value="Subtilisin-like"/>
    <property type="match status" value="1"/>
</dbReference>
<dbReference type="InterPro" id="IPR015919">
    <property type="entry name" value="Cadherin-like_sf"/>
</dbReference>
<feature type="signal peptide" evidence="5">
    <location>
        <begin position="1"/>
        <end position="25"/>
    </location>
</feature>
<dbReference type="SUPFAM" id="SSF49313">
    <property type="entry name" value="Cadherin-like"/>
    <property type="match status" value="2"/>
</dbReference>
<dbReference type="Gene3D" id="3.40.50.200">
    <property type="entry name" value="Peptidase S8/S53 domain"/>
    <property type="match status" value="1"/>
</dbReference>